<dbReference type="Proteomes" id="UP000664267">
    <property type="component" value="Unassembled WGS sequence"/>
</dbReference>
<protein>
    <submittedName>
        <fullName evidence="1">Uncharacterized protein</fullName>
    </submittedName>
</protein>
<dbReference type="EMBL" id="JAGETN010000004">
    <property type="protein sequence ID" value="MBO2025391.1"/>
    <property type="molecule type" value="Genomic_DNA"/>
</dbReference>
<proteinExistence type="predicted"/>
<gene>
    <name evidence="1" type="ORF">J4733_03280</name>
</gene>
<reference evidence="1" key="1">
    <citation type="submission" date="2021-03" db="EMBL/GenBank/DDBJ databases">
        <title>Molecular epidemiology and mechanisms of colistin and carbapenem resistance in Enterobacteriaceae from clinical isolates, the environment and porcine samples in Pretoria, South Africa.</title>
        <authorList>
            <person name="Bogoshi D."/>
            <person name="Mbelle N.M."/>
            <person name="Naidoo V."/>
            <person name="Osei Sekyere J."/>
        </authorList>
    </citation>
    <scope>NUCLEOTIDE SEQUENCE</scope>
    <source>
        <strain evidence="1">C029</strain>
    </source>
</reference>
<evidence type="ECO:0000313" key="2">
    <source>
        <dbReference type="Proteomes" id="UP000664267"/>
    </source>
</evidence>
<accession>A0A939NM37</accession>
<dbReference type="AlphaFoldDB" id="A0A939NM37"/>
<comment type="caution">
    <text evidence="1">The sequence shown here is derived from an EMBL/GenBank/DDBJ whole genome shotgun (WGS) entry which is preliminary data.</text>
</comment>
<evidence type="ECO:0000313" key="1">
    <source>
        <dbReference type="EMBL" id="MBO2025391.1"/>
    </source>
</evidence>
<name>A0A939NM37_KLEPN</name>
<organism evidence="1 2">
    <name type="scientific">Klebsiella pneumoniae</name>
    <dbReference type="NCBI Taxonomy" id="573"/>
    <lineage>
        <taxon>Bacteria</taxon>
        <taxon>Pseudomonadati</taxon>
        <taxon>Pseudomonadota</taxon>
        <taxon>Gammaproteobacteria</taxon>
        <taxon>Enterobacterales</taxon>
        <taxon>Enterobacteriaceae</taxon>
        <taxon>Klebsiella/Raoultella group</taxon>
        <taxon>Klebsiella</taxon>
        <taxon>Klebsiella pneumoniae complex</taxon>
    </lineage>
</organism>
<sequence length="95" mass="10517">MATAAPLVKTSRNKRGISFVFIISKEHSAQYKGRRKRRKWRVSVGKADLRYLTVGPRKRSAAGRQTVDTEPFMCRVAAAPDPAYASREPGQTAGP</sequence>